<accession>A0ABY5E1E8</accession>
<sequence length="105" mass="11689">MAGKTRIKAKLKKGVVTVKAMAKHAMLSYQEAERAKKEANFITYLTAKVNDKIVFEASTSQFLSKNPYLKFKFNADAVGAKKGDKVEISWVDLKGDSRTDSSKIK</sequence>
<dbReference type="Pfam" id="PF08770">
    <property type="entry name" value="SoxZ"/>
    <property type="match status" value="1"/>
</dbReference>
<dbReference type="SUPFAM" id="SSF81296">
    <property type="entry name" value="E set domains"/>
    <property type="match status" value="1"/>
</dbReference>
<keyword evidence="3" id="KW-1185">Reference proteome</keyword>
<proteinExistence type="predicted"/>
<protein>
    <submittedName>
        <fullName evidence="2">Thiosulfate oxidation carrier complex protein SoxZ</fullName>
    </submittedName>
</protein>
<gene>
    <name evidence="2" type="primary">soxZ</name>
    <name evidence="2" type="ORF">NJU99_12255</name>
</gene>
<dbReference type="InterPro" id="IPR013783">
    <property type="entry name" value="Ig-like_fold"/>
</dbReference>
<dbReference type="InterPro" id="IPR014756">
    <property type="entry name" value="Ig_E-set"/>
</dbReference>
<feature type="domain" description="Sulphur oxidation protein SoxZ" evidence="1">
    <location>
        <begin position="8"/>
        <end position="101"/>
    </location>
</feature>
<dbReference type="InterPro" id="IPR014880">
    <property type="entry name" value="SoxZ_dom"/>
</dbReference>
<dbReference type="Gene3D" id="2.60.40.10">
    <property type="entry name" value="Immunoglobulins"/>
    <property type="match status" value="1"/>
</dbReference>
<dbReference type="Proteomes" id="UP001060012">
    <property type="component" value="Chromosome"/>
</dbReference>
<evidence type="ECO:0000313" key="3">
    <source>
        <dbReference type="Proteomes" id="UP001060012"/>
    </source>
</evidence>
<reference evidence="2" key="1">
    <citation type="submission" date="2022-07" db="EMBL/GenBank/DDBJ databases">
        <title>Arcobacter roscoffensis sp. nov., a marine bacterium isolated from coastal seawater collected from Roscoff, France.</title>
        <authorList>
            <person name="Pascual J."/>
            <person name="Lepeaux C."/>
            <person name="Methner A."/>
            <person name="Overmann J."/>
        </authorList>
    </citation>
    <scope>NUCLEOTIDE SEQUENCE</scope>
    <source>
        <strain evidence="2">ARW1-2F2</strain>
    </source>
</reference>
<dbReference type="NCBIfam" id="TIGR04490">
    <property type="entry name" value="SoxZ_true"/>
    <property type="match status" value="1"/>
</dbReference>
<organism evidence="2 3">
    <name type="scientific">Arcobacter roscoffensis</name>
    <dbReference type="NCBI Taxonomy" id="2961520"/>
    <lineage>
        <taxon>Bacteria</taxon>
        <taxon>Pseudomonadati</taxon>
        <taxon>Campylobacterota</taxon>
        <taxon>Epsilonproteobacteria</taxon>
        <taxon>Campylobacterales</taxon>
        <taxon>Arcobacteraceae</taxon>
        <taxon>Arcobacter</taxon>
    </lineage>
</organism>
<evidence type="ECO:0000259" key="1">
    <source>
        <dbReference type="Pfam" id="PF08770"/>
    </source>
</evidence>
<dbReference type="RefSeq" id="WP_254576197.1">
    <property type="nucleotide sequence ID" value="NZ_CP100595.1"/>
</dbReference>
<name>A0ABY5E1E8_9BACT</name>
<evidence type="ECO:0000313" key="2">
    <source>
        <dbReference type="EMBL" id="UTJ06016.1"/>
    </source>
</evidence>
<dbReference type="InterPro" id="IPR030995">
    <property type="entry name" value="SoxZ"/>
</dbReference>
<dbReference type="EMBL" id="CP100595">
    <property type="protein sequence ID" value="UTJ06016.1"/>
    <property type="molecule type" value="Genomic_DNA"/>
</dbReference>